<proteinExistence type="predicted"/>
<evidence type="ECO:0000313" key="1">
    <source>
        <dbReference type="EMBL" id="JAH96900.1"/>
    </source>
</evidence>
<protein>
    <submittedName>
        <fullName evidence="1">Uncharacterized protein</fullName>
    </submittedName>
</protein>
<dbReference type="AlphaFoldDB" id="A0A0E9X4V0"/>
<reference evidence="1" key="1">
    <citation type="submission" date="2014-11" db="EMBL/GenBank/DDBJ databases">
        <authorList>
            <person name="Amaro Gonzalez C."/>
        </authorList>
    </citation>
    <scope>NUCLEOTIDE SEQUENCE</scope>
</reference>
<accession>A0A0E9X4V0</accession>
<dbReference type="EMBL" id="GBXM01011677">
    <property type="protein sequence ID" value="JAH96900.1"/>
    <property type="molecule type" value="Transcribed_RNA"/>
</dbReference>
<organism evidence="1">
    <name type="scientific">Anguilla anguilla</name>
    <name type="common">European freshwater eel</name>
    <name type="synonym">Muraena anguilla</name>
    <dbReference type="NCBI Taxonomy" id="7936"/>
    <lineage>
        <taxon>Eukaryota</taxon>
        <taxon>Metazoa</taxon>
        <taxon>Chordata</taxon>
        <taxon>Craniata</taxon>
        <taxon>Vertebrata</taxon>
        <taxon>Euteleostomi</taxon>
        <taxon>Actinopterygii</taxon>
        <taxon>Neopterygii</taxon>
        <taxon>Teleostei</taxon>
        <taxon>Anguilliformes</taxon>
        <taxon>Anguillidae</taxon>
        <taxon>Anguilla</taxon>
    </lineage>
</organism>
<name>A0A0E9X4V0_ANGAN</name>
<reference evidence="1" key="2">
    <citation type="journal article" date="2015" name="Fish Shellfish Immunol.">
        <title>Early steps in the European eel (Anguilla anguilla)-Vibrio vulnificus interaction in the gills: Role of the RtxA13 toxin.</title>
        <authorList>
            <person name="Callol A."/>
            <person name="Pajuelo D."/>
            <person name="Ebbesson L."/>
            <person name="Teles M."/>
            <person name="MacKenzie S."/>
            <person name="Amaro C."/>
        </authorList>
    </citation>
    <scope>NUCLEOTIDE SEQUENCE</scope>
</reference>
<sequence>MKYKEGFSVTPPKLLIAKLPTAHEPPPTFSSELSASRYLFKKQKPTHQWNCKKK</sequence>